<gene>
    <name evidence="1" type="ORF">NSJP_3152</name>
</gene>
<sequence>MISSRKHVCTVLAGFVVLLYVALAGLSTGCLFTHTVSNVGHNHHKQNSSHSTLCAWYCQATSHAALISQPPSVTAKTVGFQELLPRTIITSVRQTERIHPRGPPLQPST</sequence>
<evidence type="ECO:0000313" key="1">
    <source>
        <dbReference type="EMBL" id="SLM49319.1"/>
    </source>
</evidence>
<organism evidence="1 2">
    <name type="scientific">Nitrospira japonica</name>
    <dbReference type="NCBI Taxonomy" id="1325564"/>
    <lineage>
        <taxon>Bacteria</taxon>
        <taxon>Pseudomonadati</taxon>
        <taxon>Nitrospirota</taxon>
        <taxon>Nitrospiria</taxon>
        <taxon>Nitrospirales</taxon>
        <taxon>Nitrospiraceae</taxon>
        <taxon>Nitrospira</taxon>
    </lineage>
</organism>
<name>A0A1W1I8W6_9BACT</name>
<dbReference type="AlphaFoldDB" id="A0A1W1I8W6"/>
<evidence type="ECO:0000313" key="2">
    <source>
        <dbReference type="Proteomes" id="UP000192042"/>
    </source>
</evidence>
<dbReference type="PROSITE" id="PS51257">
    <property type="entry name" value="PROKAR_LIPOPROTEIN"/>
    <property type="match status" value="1"/>
</dbReference>
<keyword evidence="2" id="KW-1185">Reference proteome</keyword>
<dbReference type="STRING" id="1325564.NSJP_3152"/>
<dbReference type="KEGG" id="nja:NSJP_3152"/>
<reference evidence="1 2" key="1">
    <citation type="submission" date="2017-03" db="EMBL/GenBank/DDBJ databases">
        <authorList>
            <person name="Afonso C.L."/>
            <person name="Miller P.J."/>
            <person name="Scott M.A."/>
            <person name="Spackman E."/>
            <person name="Goraichik I."/>
            <person name="Dimitrov K.M."/>
            <person name="Suarez D.L."/>
            <person name="Swayne D.E."/>
        </authorList>
    </citation>
    <scope>NUCLEOTIDE SEQUENCE [LARGE SCALE GENOMIC DNA]</scope>
    <source>
        <strain evidence="1">Genome sequencing of Nitrospira japonica strain NJ11</strain>
    </source>
</reference>
<proteinExistence type="predicted"/>
<dbReference type="EMBL" id="LT828648">
    <property type="protein sequence ID" value="SLM49319.1"/>
    <property type="molecule type" value="Genomic_DNA"/>
</dbReference>
<protein>
    <submittedName>
        <fullName evidence="1">Uncharacterized protein</fullName>
    </submittedName>
</protein>
<dbReference type="Proteomes" id="UP000192042">
    <property type="component" value="Chromosome I"/>
</dbReference>
<accession>A0A1W1I8W6</accession>